<protein>
    <submittedName>
        <fullName evidence="2">TIGR02206 family membrane protein</fullName>
    </submittedName>
</protein>
<gene>
    <name evidence="2" type="ORF">OXH55_00815</name>
</gene>
<feature type="transmembrane region" description="Helical" evidence="1">
    <location>
        <begin position="54"/>
        <end position="74"/>
    </location>
</feature>
<proteinExistence type="predicted"/>
<keyword evidence="1" id="KW-0472">Membrane</keyword>
<dbReference type="EMBL" id="JAPQES010000001">
    <property type="protein sequence ID" value="MCY6369183.1"/>
    <property type="molecule type" value="Genomic_DNA"/>
</dbReference>
<comment type="caution">
    <text evidence="2">The sequence shown here is derived from an EMBL/GenBank/DDBJ whole genome shotgun (WGS) entry which is preliminary data.</text>
</comment>
<feature type="transmembrane region" description="Helical" evidence="1">
    <location>
        <begin position="86"/>
        <end position="103"/>
    </location>
</feature>
<keyword evidence="1" id="KW-0812">Transmembrane</keyword>
<evidence type="ECO:0000256" key="1">
    <source>
        <dbReference type="SAM" id="Phobius"/>
    </source>
</evidence>
<dbReference type="Pfam" id="PF14808">
    <property type="entry name" value="TMEM164"/>
    <property type="match status" value="1"/>
</dbReference>
<dbReference type="Proteomes" id="UP001079657">
    <property type="component" value="Unassembled WGS sequence"/>
</dbReference>
<keyword evidence="3" id="KW-1185">Reference proteome</keyword>
<evidence type="ECO:0000313" key="2">
    <source>
        <dbReference type="EMBL" id="MCY6369183.1"/>
    </source>
</evidence>
<accession>A0ABT4CJU1</accession>
<evidence type="ECO:0000313" key="3">
    <source>
        <dbReference type="Proteomes" id="UP001079657"/>
    </source>
</evidence>
<keyword evidence="1" id="KW-1133">Transmembrane helix</keyword>
<dbReference type="InterPro" id="IPR011737">
    <property type="entry name" value="CHP02206_TP0381"/>
</dbReference>
<sequence length="257" mass="30415">MKLNIDIFWKSSTNTTQFHLFCFSHLLSLTIIALIILFIYFNREKLQNERSKKNFGYTLGTILFFQQFLLYFWYVDSGNFTLKESLPLYTCRLCIILCIFMLLNGSYKIFEVVYFWGLGGASIALLNPDTSGFVFPHIMFVQFFVGHGGILISLVFMIFVYKYTPNLNSLKRTFKWTFVYLFAVGGFNYLVNGNYSYLRQKPLTASPLDYLPPYPYYVLILVGFMFVLFFLLYLPFYFYTKKNTSIYNELNSLYFRQ</sequence>
<feature type="transmembrane region" description="Helical" evidence="1">
    <location>
        <begin position="216"/>
        <end position="239"/>
    </location>
</feature>
<name>A0ABT4CJU1_9CLOT</name>
<feature type="transmembrane region" description="Helical" evidence="1">
    <location>
        <begin position="173"/>
        <end position="191"/>
    </location>
</feature>
<feature type="transmembrane region" description="Helical" evidence="1">
    <location>
        <begin position="138"/>
        <end position="161"/>
    </location>
</feature>
<feature type="transmembrane region" description="Helical" evidence="1">
    <location>
        <begin position="110"/>
        <end position="126"/>
    </location>
</feature>
<dbReference type="RefSeq" id="WP_268047502.1">
    <property type="nucleotide sequence ID" value="NZ_JAPQES010000001.1"/>
</dbReference>
<dbReference type="NCBIfam" id="TIGR02206">
    <property type="entry name" value="intg_mem_TP0381"/>
    <property type="match status" value="1"/>
</dbReference>
<reference evidence="2" key="1">
    <citation type="submission" date="2022-12" db="EMBL/GenBank/DDBJ databases">
        <authorList>
            <person name="Wang J."/>
        </authorList>
    </citation>
    <scope>NUCLEOTIDE SEQUENCE</scope>
    <source>
        <strain evidence="2">HY-42-06</strain>
    </source>
</reference>
<feature type="transmembrane region" description="Helical" evidence="1">
    <location>
        <begin position="18"/>
        <end position="42"/>
    </location>
</feature>
<organism evidence="2 3">
    <name type="scientific">Clostridium ganghwense</name>
    <dbReference type="NCBI Taxonomy" id="312089"/>
    <lineage>
        <taxon>Bacteria</taxon>
        <taxon>Bacillati</taxon>
        <taxon>Bacillota</taxon>
        <taxon>Clostridia</taxon>
        <taxon>Eubacteriales</taxon>
        <taxon>Clostridiaceae</taxon>
        <taxon>Clostridium</taxon>
    </lineage>
</organism>